<reference evidence="6 7" key="1">
    <citation type="submission" date="2021-05" db="EMBL/GenBank/DDBJ databases">
        <title>Fusibacter ferrireducens sp. nov., an anaerobic, sulfur- and Fe-reducing bacterium isolated from the mangrove sediment.</title>
        <authorList>
            <person name="Qiu D."/>
        </authorList>
    </citation>
    <scope>NUCLEOTIDE SEQUENCE [LARGE SCALE GENOMIC DNA]</scope>
    <source>
        <strain evidence="6 7">DSM 12116</strain>
    </source>
</reference>
<proteinExistence type="predicted"/>
<comment type="caution">
    <text evidence="6">The sequence shown here is derived from an EMBL/GenBank/DDBJ whole genome shotgun (WGS) entry which is preliminary data.</text>
</comment>
<feature type="domain" description="HTH iclR-type" evidence="4">
    <location>
        <begin position="5"/>
        <end position="66"/>
    </location>
</feature>
<dbReference type="Proteomes" id="UP000746471">
    <property type="component" value="Unassembled WGS sequence"/>
</dbReference>
<dbReference type="PANTHER" id="PTHR30136:SF35">
    <property type="entry name" value="HTH-TYPE TRANSCRIPTIONAL REGULATOR RV1719"/>
    <property type="match status" value="1"/>
</dbReference>
<dbReference type="EMBL" id="JAHBCL010000006">
    <property type="protein sequence ID" value="MBS7525953.1"/>
    <property type="molecule type" value="Genomic_DNA"/>
</dbReference>
<gene>
    <name evidence="6" type="ORF">KHM83_04580</name>
</gene>
<evidence type="ECO:0000313" key="7">
    <source>
        <dbReference type="Proteomes" id="UP000746471"/>
    </source>
</evidence>
<evidence type="ECO:0000256" key="2">
    <source>
        <dbReference type="ARBA" id="ARBA00023125"/>
    </source>
</evidence>
<dbReference type="Pfam" id="PF09339">
    <property type="entry name" value="HTH_IclR"/>
    <property type="match status" value="1"/>
</dbReference>
<dbReference type="PANTHER" id="PTHR30136">
    <property type="entry name" value="HELIX-TURN-HELIX TRANSCRIPTIONAL REGULATOR, ICLR FAMILY"/>
    <property type="match status" value="1"/>
</dbReference>
<keyword evidence="3" id="KW-0804">Transcription</keyword>
<evidence type="ECO:0000256" key="3">
    <source>
        <dbReference type="ARBA" id="ARBA00023163"/>
    </source>
</evidence>
<name>A0ABS5PLB1_9FIRM</name>
<dbReference type="InterPro" id="IPR029016">
    <property type="entry name" value="GAF-like_dom_sf"/>
</dbReference>
<keyword evidence="2" id="KW-0238">DNA-binding</keyword>
<dbReference type="Gene3D" id="1.10.10.10">
    <property type="entry name" value="Winged helix-like DNA-binding domain superfamily/Winged helix DNA-binding domain"/>
    <property type="match status" value="1"/>
</dbReference>
<dbReference type="InterPro" id="IPR036390">
    <property type="entry name" value="WH_DNA-bd_sf"/>
</dbReference>
<dbReference type="InterPro" id="IPR005471">
    <property type="entry name" value="Tscrpt_reg_IclR_N"/>
</dbReference>
<dbReference type="SUPFAM" id="SSF46785">
    <property type="entry name" value="Winged helix' DNA-binding domain"/>
    <property type="match status" value="1"/>
</dbReference>
<dbReference type="InterPro" id="IPR014757">
    <property type="entry name" value="Tscrpt_reg_IclR_C"/>
</dbReference>
<evidence type="ECO:0000259" key="4">
    <source>
        <dbReference type="PROSITE" id="PS51077"/>
    </source>
</evidence>
<dbReference type="Gene3D" id="3.30.450.40">
    <property type="match status" value="1"/>
</dbReference>
<dbReference type="Pfam" id="PF01614">
    <property type="entry name" value="IclR_C"/>
    <property type="match status" value="1"/>
</dbReference>
<dbReference type="PROSITE" id="PS51078">
    <property type="entry name" value="ICLR_ED"/>
    <property type="match status" value="1"/>
</dbReference>
<keyword evidence="1" id="KW-0805">Transcription regulation</keyword>
<dbReference type="SUPFAM" id="SSF55781">
    <property type="entry name" value="GAF domain-like"/>
    <property type="match status" value="1"/>
</dbReference>
<protein>
    <submittedName>
        <fullName evidence="6">IclR family transcriptional regulator</fullName>
    </submittedName>
</protein>
<dbReference type="PROSITE" id="PS51077">
    <property type="entry name" value="HTH_ICLR"/>
    <property type="match status" value="1"/>
</dbReference>
<organism evidence="6 7">
    <name type="scientific">Fusibacter paucivorans</name>
    <dbReference type="NCBI Taxonomy" id="76009"/>
    <lineage>
        <taxon>Bacteria</taxon>
        <taxon>Bacillati</taxon>
        <taxon>Bacillota</taxon>
        <taxon>Clostridia</taxon>
        <taxon>Eubacteriales</taxon>
        <taxon>Eubacteriales Family XII. Incertae Sedis</taxon>
        <taxon>Fusibacter</taxon>
    </lineage>
</organism>
<evidence type="ECO:0000256" key="1">
    <source>
        <dbReference type="ARBA" id="ARBA00023015"/>
    </source>
</evidence>
<dbReference type="SMART" id="SM00346">
    <property type="entry name" value="HTH_ICLR"/>
    <property type="match status" value="1"/>
</dbReference>
<evidence type="ECO:0000259" key="5">
    <source>
        <dbReference type="PROSITE" id="PS51078"/>
    </source>
</evidence>
<accession>A0ABS5PLB1</accession>
<dbReference type="InterPro" id="IPR036388">
    <property type="entry name" value="WH-like_DNA-bd_sf"/>
</dbReference>
<dbReference type="InterPro" id="IPR050707">
    <property type="entry name" value="HTH_MetabolicPath_Reg"/>
</dbReference>
<dbReference type="RefSeq" id="WP_213235739.1">
    <property type="nucleotide sequence ID" value="NZ_JAHBCL010000006.1"/>
</dbReference>
<feature type="domain" description="IclR-ED" evidence="5">
    <location>
        <begin position="67"/>
        <end position="245"/>
    </location>
</feature>
<evidence type="ECO:0000313" key="6">
    <source>
        <dbReference type="EMBL" id="MBS7525953.1"/>
    </source>
</evidence>
<keyword evidence="7" id="KW-1185">Reference proteome</keyword>
<sequence>MKEENNSLRKALTVLDLFLRRDRLTIKDIMQLTGYSKSAVNRIMSTLESTDYVIRTKEDYQYALANKVFFLGERTDLYRNILAVCGDEVEALSVRSGFSVTISVRERNMSVTIFKRESNSTMSLVPNVGDHKSLHCSASGKVLFAYTENKESLLEQILFNAVTEHTIVDKDRFLEAVERVKHEHVAYDDEELSPGLFCVAMPVVSKNGDFLCSISLSGYKPKMLEKMTEVKAELRQSIERIRERL</sequence>